<feature type="compositionally biased region" description="Low complexity" evidence="1">
    <location>
        <begin position="393"/>
        <end position="418"/>
    </location>
</feature>
<evidence type="ECO:0000256" key="3">
    <source>
        <dbReference type="SAM" id="SignalP"/>
    </source>
</evidence>
<dbReference type="Proteomes" id="UP000824081">
    <property type="component" value="Unassembled WGS sequence"/>
</dbReference>
<proteinExistence type="predicted"/>
<name>A0A9D1MGC8_9FIRM</name>
<reference evidence="4" key="1">
    <citation type="submission" date="2020-10" db="EMBL/GenBank/DDBJ databases">
        <authorList>
            <person name="Gilroy R."/>
        </authorList>
    </citation>
    <scope>NUCLEOTIDE SEQUENCE</scope>
    <source>
        <strain evidence="4">11687</strain>
    </source>
</reference>
<keyword evidence="2" id="KW-0812">Transmembrane</keyword>
<evidence type="ECO:0000313" key="4">
    <source>
        <dbReference type="EMBL" id="HIU59639.1"/>
    </source>
</evidence>
<sequence length="458" mass="49221">MSKKLLATLASAMLVASIGTAALPVNADYVDEDNVTHYGWTLACEEVNESAFEFGEDGMITDIYAASAVDTENQFTNMFALRDVSYAADEEYTVQATFTPDPESDLSAERAYGIVAWYADENNYLIYWLQQKMDGGWSGQFYGRVGGVYKTAISTKTGKTTWQSFEFDDMWWDNGNVSHPDLVGTRNVVIEKTLSIKVVSKIETVTVEGTDYTCRSFELYEVYNNTEFLSNKYYMRDITSESPAFNVGLYAQKFDVSVSGYSCVASGDEARISAVETAMTGLSATVDAQEDIDAIVKARADYERLLDLQARMTDEAAATAALEAAENGVGTYVDGLIVALDSSSATFKEDVDEVYNLYMSLTDLLAAKVTKTAELQAALEEAQNPTPPEDSSDSSVPSDSSDSVEQPDSTASSTTSDSVGGGTSSDGGSGCGSILPIGGVCAAALLLGGIAVLPRKRK</sequence>
<evidence type="ECO:0000256" key="2">
    <source>
        <dbReference type="SAM" id="Phobius"/>
    </source>
</evidence>
<gene>
    <name evidence="4" type="ORF">IAC57_05985</name>
</gene>
<reference evidence="4" key="2">
    <citation type="journal article" date="2021" name="PeerJ">
        <title>Extensive microbial diversity within the chicken gut microbiome revealed by metagenomics and culture.</title>
        <authorList>
            <person name="Gilroy R."/>
            <person name="Ravi A."/>
            <person name="Getino M."/>
            <person name="Pursley I."/>
            <person name="Horton D.L."/>
            <person name="Alikhan N.F."/>
            <person name="Baker D."/>
            <person name="Gharbi K."/>
            <person name="Hall N."/>
            <person name="Watson M."/>
            <person name="Adriaenssens E.M."/>
            <person name="Foster-Nyarko E."/>
            <person name="Jarju S."/>
            <person name="Secka A."/>
            <person name="Antonio M."/>
            <person name="Oren A."/>
            <person name="Chaudhuri R.R."/>
            <person name="La Ragione R."/>
            <person name="Hildebrand F."/>
            <person name="Pallen M.J."/>
        </authorList>
    </citation>
    <scope>NUCLEOTIDE SEQUENCE</scope>
    <source>
        <strain evidence="4">11687</strain>
    </source>
</reference>
<evidence type="ECO:0000313" key="5">
    <source>
        <dbReference type="Proteomes" id="UP000824081"/>
    </source>
</evidence>
<organism evidence="4 5">
    <name type="scientific">Candidatus Scatosoma pullistercoris</name>
    <dbReference type="NCBI Taxonomy" id="2840934"/>
    <lineage>
        <taxon>Bacteria</taxon>
        <taxon>Bacillati</taxon>
        <taxon>Bacillota</taxon>
        <taxon>Clostridia</taxon>
        <taxon>Candidatus Scatosoma</taxon>
    </lineage>
</organism>
<evidence type="ECO:0000256" key="1">
    <source>
        <dbReference type="SAM" id="MobiDB-lite"/>
    </source>
</evidence>
<feature type="transmembrane region" description="Helical" evidence="2">
    <location>
        <begin position="434"/>
        <end position="453"/>
    </location>
</feature>
<accession>A0A9D1MGC8</accession>
<protein>
    <submittedName>
        <fullName evidence="4">Uncharacterized protein</fullName>
    </submittedName>
</protein>
<keyword evidence="3" id="KW-0732">Signal</keyword>
<keyword evidence="2" id="KW-1133">Transmembrane helix</keyword>
<dbReference type="AlphaFoldDB" id="A0A9D1MGC8"/>
<feature type="region of interest" description="Disordered" evidence="1">
    <location>
        <begin position="380"/>
        <end position="428"/>
    </location>
</feature>
<feature type="signal peptide" evidence="3">
    <location>
        <begin position="1"/>
        <end position="27"/>
    </location>
</feature>
<dbReference type="EMBL" id="DVMZ01000164">
    <property type="protein sequence ID" value="HIU59639.1"/>
    <property type="molecule type" value="Genomic_DNA"/>
</dbReference>
<comment type="caution">
    <text evidence="4">The sequence shown here is derived from an EMBL/GenBank/DDBJ whole genome shotgun (WGS) entry which is preliminary data.</text>
</comment>
<feature type="chain" id="PRO_5039094092" evidence="3">
    <location>
        <begin position="28"/>
        <end position="458"/>
    </location>
</feature>
<keyword evidence="2" id="KW-0472">Membrane</keyword>
<feature type="compositionally biased region" description="Gly residues" evidence="1">
    <location>
        <begin position="419"/>
        <end position="428"/>
    </location>
</feature>